<dbReference type="InterPro" id="IPR046064">
    <property type="entry name" value="DUF6022"/>
</dbReference>
<dbReference type="EMBL" id="FP929003">
    <property type="protein sequence ID" value="CBK43008.1"/>
    <property type="molecule type" value="Genomic_DNA"/>
</dbReference>
<dbReference type="OrthoDB" id="9795257at2"/>
<dbReference type="KEGG" id="nde:NIDE3320"/>
<dbReference type="AlphaFoldDB" id="D8PIC1"/>
<organism evidence="1 2">
    <name type="scientific">Nitrospira defluvii</name>
    <dbReference type="NCBI Taxonomy" id="330214"/>
    <lineage>
        <taxon>Bacteria</taxon>
        <taxon>Pseudomonadati</taxon>
        <taxon>Nitrospirota</taxon>
        <taxon>Nitrospiria</taxon>
        <taxon>Nitrospirales</taxon>
        <taxon>Nitrospiraceae</taxon>
        <taxon>Nitrospira</taxon>
    </lineage>
</organism>
<accession>D8PIC1</accession>
<dbReference type="STRING" id="330214.NIDE3320"/>
<evidence type="ECO:0000313" key="1">
    <source>
        <dbReference type="EMBL" id="CBK43008.1"/>
    </source>
</evidence>
<sequence length="138" mass="15396">MKIVASGLTPATVSRDIEAYVAARQAELLPSGEASKDGRRFSWCGEILDFLTEGLAERFAANGITFTDAFPGPLRLMDEDQQPNGQHVRRFWTIALHHGCPVARICTYFFHRHDQVSLPQLPRVVAYAPTSPAQEEQE</sequence>
<name>D8PIC1_9BACT</name>
<gene>
    <name evidence="1" type="ORF">NIDE3320</name>
</gene>
<dbReference type="Proteomes" id="UP000001660">
    <property type="component" value="Chromosome"/>
</dbReference>
<dbReference type="HOGENOM" id="CLU_1851484_0_0_0"/>
<reference evidence="1 2" key="1">
    <citation type="journal article" date="2010" name="Proc. Natl. Acad. Sci. U.S.A.">
        <title>A Nitrospira metagenome illuminates the physiology and evolution of globally important nitrite-oxidizing bacteria.</title>
        <authorList>
            <person name="Lucker S."/>
            <person name="Wagner M."/>
            <person name="Maixner F."/>
            <person name="Pelletier E."/>
            <person name="Koch H."/>
            <person name="Vacherie B."/>
            <person name="Rattei T."/>
            <person name="Sinninghe Damste J."/>
            <person name="Spieck E."/>
            <person name="Le Paslier D."/>
            <person name="Daims H."/>
        </authorList>
    </citation>
    <scope>NUCLEOTIDE SEQUENCE [LARGE SCALE GENOMIC DNA]</scope>
</reference>
<protein>
    <submittedName>
        <fullName evidence="1">Uncharacterized protein</fullName>
    </submittedName>
</protein>
<dbReference type="Pfam" id="PF19486">
    <property type="entry name" value="DUF6022"/>
    <property type="match status" value="1"/>
</dbReference>
<keyword evidence="2" id="KW-1185">Reference proteome</keyword>
<proteinExistence type="predicted"/>
<evidence type="ECO:0000313" key="2">
    <source>
        <dbReference type="Proteomes" id="UP000001660"/>
    </source>
</evidence>